<dbReference type="Pfam" id="PF18962">
    <property type="entry name" value="Por_Secre_tail"/>
    <property type="match status" value="1"/>
</dbReference>
<evidence type="ECO:0000313" key="3">
    <source>
        <dbReference type="Proteomes" id="UP000627292"/>
    </source>
</evidence>
<dbReference type="AlphaFoldDB" id="A0A917IYW8"/>
<gene>
    <name evidence="2" type="ORF">GCM10011379_32190</name>
</gene>
<proteinExistence type="predicted"/>
<reference evidence="2" key="2">
    <citation type="submission" date="2020-09" db="EMBL/GenBank/DDBJ databases">
        <authorList>
            <person name="Sun Q."/>
            <person name="Zhou Y."/>
        </authorList>
    </citation>
    <scope>NUCLEOTIDE SEQUENCE</scope>
    <source>
        <strain evidence="2">CGMCC 1.15290</strain>
    </source>
</reference>
<dbReference type="InterPro" id="IPR026444">
    <property type="entry name" value="Secre_tail"/>
</dbReference>
<evidence type="ECO:0000313" key="2">
    <source>
        <dbReference type="EMBL" id="GGH72112.1"/>
    </source>
</evidence>
<evidence type="ECO:0000259" key="1">
    <source>
        <dbReference type="Pfam" id="PF18962"/>
    </source>
</evidence>
<dbReference type="EMBL" id="BMIB01000003">
    <property type="protein sequence ID" value="GGH72112.1"/>
    <property type="molecule type" value="Genomic_DNA"/>
</dbReference>
<comment type="caution">
    <text evidence="2">The sequence shown here is derived from an EMBL/GenBank/DDBJ whole genome shotgun (WGS) entry which is preliminary data.</text>
</comment>
<dbReference type="Proteomes" id="UP000627292">
    <property type="component" value="Unassembled WGS sequence"/>
</dbReference>
<name>A0A917IYW8_9BACT</name>
<dbReference type="RefSeq" id="WP_188954049.1">
    <property type="nucleotide sequence ID" value="NZ_BMIB01000003.1"/>
</dbReference>
<dbReference type="NCBIfam" id="TIGR04183">
    <property type="entry name" value="Por_Secre_tail"/>
    <property type="match status" value="1"/>
</dbReference>
<reference evidence="2" key="1">
    <citation type="journal article" date="2014" name="Int. J. Syst. Evol. Microbiol.">
        <title>Complete genome sequence of Corynebacterium casei LMG S-19264T (=DSM 44701T), isolated from a smear-ripened cheese.</title>
        <authorList>
            <consortium name="US DOE Joint Genome Institute (JGI-PGF)"/>
            <person name="Walter F."/>
            <person name="Albersmeier A."/>
            <person name="Kalinowski J."/>
            <person name="Ruckert C."/>
        </authorList>
    </citation>
    <scope>NUCLEOTIDE SEQUENCE</scope>
    <source>
        <strain evidence="2">CGMCC 1.15290</strain>
    </source>
</reference>
<protein>
    <recommendedName>
        <fullName evidence="1">Secretion system C-terminal sorting domain-containing protein</fullName>
    </recommendedName>
</protein>
<keyword evidence="3" id="KW-1185">Reference proteome</keyword>
<sequence>MSSKLLAIALSVFALHTGKNTKAQGLIVGNGANIVVDGTASIVVNNGSFSNSGNLVAGAGTFAFTGNTASIITGTTNSTFYNFLINKTGSTISLNRNANVTNALTMTNGNIDLNGFDLSLGTTGVINNERPASRVTGPAGGYLIRSQVLNTPNRVNPGNIGMEITSAGSPGLTTIKRGHRAVELDSVVGIRRFYDVTSASSTAGNNTIRFHYFEEELAGIAENELAIYSVNPSAPRGELETTSVTYPTENYVEITNASLLGQFIPASKIADPARSSYFTVVAVNSRALLSWGTLYELNTDHFELERSVNGDAFVRFANVTAAGTTTIANDYTYTDPELLSGPYHGTSPRYYRYKTVFKDGSYRYSNIISIAPDGYPNHILSVHPNPTSGPVTVRFSSFRNQKVTLQVVDNLGSVVAQKEMNAMIGANMISCDISHVIRGIYYVRLINIENRAYKILKQ</sequence>
<accession>A0A917IYW8</accession>
<feature type="domain" description="Secretion system C-terminal sorting" evidence="1">
    <location>
        <begin position="382"/>
        <end position="451"/>
    </location>
</feature>
<organism evidence="2 3">
    <name type="scientific">Filimonas zeae</name>
    <dbReference type="NCBI Taxonomy" id="1737353"/>
    <lineage>
        <taxon>Bacteria</taxon>
        <taxon>Pseudomonadati</taxon>
        <taxon>Bacteroidota</taxon>
        <taxon>Chitinophagia</taxon>
        <taxon>Chitinophagales</taxon>
        <taxon>Chitinophagaceae</taxon>
        <taxon>Filimonas</taxon>
    </lineage>
</organism>